<dbReference type="GO" id="GO:0005743">
    <property type="term" value="C:mitochondrial inner membrane"/>
    <property type="evidence" value="ECO:0007669"/>
    <property type="project" value="UniProtKB-SubCell"/>
</dbReference>
<evidence type="ECO:0000256" key="2">
    <source>
        <dbReference type="ARBA" id="ARBA00006416"/>
    </source>
</evidence>
<evidence type="ECO:0000256" key="7">
    <source>
        <dbReference type="ARBA" id="ARBA00023128"/>
    </source>
</evidence>
<dbReference type="PANTHER" id="PTHR14154">
    <property type="entry name" value="UPF0041 BRAIN PROTEIN 44-RELATED"/>
    <property type="match status" value="1"/>
</dbReference>
<dbReference type="EMBL" id="LN890539">
    <property type="protein sequence ID" value="CUS23037.1"/>
    <property type="molecule type" value="Genomic_DNA"/>
</dbReference>
<gene>
    <name evidence="10" type="ORF">LAQU0_S08e00738g</name>
</gene>
<evidence type="ECO:0000256" key="6">
    <source>
        <dbReference type="ARBA" id="ARBA00022989"/>
    </source>
</evidence>
<comment type="similarity">
    <text evidence="2 9">Belongs to the mitochondrial pyruvate carrier (MPC) (TC 2.A.105) family.</text>
</comment>
<organism evidence="10 11">
    <name type="scientific">Lachancea quebecensis</name>
    <dbReference type="NCBI Taxonomy" id="1654605"/>
    <lineage>
        <taxon>Eukaryota</taxon>
        <taxon>Fungi</taxon>
        <taxon>Dikarya</taxon>
        <taxon>Ascomycota</taxon>
        <taxon>Saccharomycotina</taxon>
        <taxon>Saccharomycetes</taxon>
        <taxon>Saccharomycetales</taxon>
        <taxon>Saccharomycetaceae</taxon>
        <taxon>Lachancea</taxon>
    </lineage>
</organism>
<keyword evidence="5 9" id="KW-0999">Mitochondrion inner membrane</keyword>
<dbReference type="InterPro" id="IPR005336">
    <property type="entry name" value="MPC"/>
</dbReference>
<dbReference type="AlphaFoldDB" id="A0A0P1KST5"/>
<keyword evidence="6" id="KW-1133">Transmembrane helix</keyword>
<protein>
    <recommendedName>
        <fullName evidence="9">Mitochondrial pyruvate carrier</fullName>
    </recommendedName>
</protein>
<dbReference type="Proteomes" id="UP000236544">
    <property type="component" value="Unassembled WGS sequence"/>
</dbReference>
<keyword evidence="7 9" id="KW-0496">Mitochondrion</keyword>
<keyword evidence="11" id="KW-1185">Reference proteome</keyword>
<evidence type="ECO:0000256" key="8">
    <source>
        <dbReference type="ARBA" id="ARBA00023136"/>
    </source>
</evidence>
<comment type="function">
    <text evidence="9">Mediates the uptake of pyruvate into mitochondria.</text>
</comment>
<evidence type="ECO:0000313" key="10">
    <source>
        <dbReference type="EMBL" id="CUS23037.1"/>
    </source>
</evidence>
<evidence type="ECO:0000313" key="11">
    <source>
        <dbReference type="Proteomes" id="UP000236544"/>
    </source>
</evidence>
<proteinExistence type="inferred from homology"/>
<accession>A0A0P1KST5</accession>
<sequence>MSAAGAAFRRFLNSETGPKTVHFWAPTLKWALVFAGISDISRPVDKLSGVQNLSLLATGVIWTRWSFVIKPKNMLLASVNFFLGCTAGYQLTRICNYRRAQGDTPGQVFDYVINGPSPSHLPAERQHALARQPSPAT</sequence>
<keyword evidence="8" id="KW-0472">Membrane</keyword>
<evidence type="ECO:0000256" key="4">
    <source>
        <dbReference type="ARBA" id="ARBA00022692"/>
    </source>
</evidence>
<evidence type="ECO:0000256" key="9">
    <source>
        <dbReference type="RuleBase" id="RU363100"/>
    </source>
</evidence>
<name>A0A0P1KST5_9SACH</name>
<dbReference type="GO" id="GO:0006850">
    <property type="term" value="P:pyruvate import into mitochondria"/>
    <property type="evidence" value="ECO:0007669"/>
    <property type="project" value="InterPro"/>
</dbReference>
<evidence type="ECO:0000256" key="1">
    <source>
        <dbReference type="ARBA" id="ARBA00004448"/>
    </source>
</evidence>
<keyword evidence="4" id="KW-0812">Transmembrane</keyword>
<dbReference type="Pfam" id="PF03650">
    <property type="entry name" value="MPC"/>
    <property type="match status" value="1"/>
</dbReference>
<evidence type="ECO:0000256" key="5">
    <source>
        <dbReference type="ARBA" id="ARBA00022792"/>
    </source>
</evidence>
<reference evidence="11" key="1">
    <citation type="submission" date="2015-10" db="EMBL/GenBank/DDBJ databases">
        <authorList>
            <person name="Devillers H."/>
        </authorList>
    </citation>
    <scope>NUCLEOTIDE SEQUENCE [LARGE SCALE GENOMIC DNA]</scope>
</reference>
<dbReference type="OrthoDB" id="869189at2759"/>
<evidence type="ECO:0000256" key="3">
    <source>
        <dbReference type="ARBA" id="ARBA00022448"/>
    </source>
</evidence>
<keyword evidence="3 9" id="KW-0813">Transport</keyword>
<comment type="subcellular location">
    <subcellularLocation>
        <location evidence="1 9">Mitochondrion inner membrane</location>
        <topology evidence="1 9">Multi-pass membrane protein</topology>
    </subcellularLocation>
</comment>